<gene>
    <name evidence="2" type="ORF">CEPIT_LOCUS19035</name>
</gene>
<sequence length="153" mass="18388">MFYYKSDTSQRKSHHHTYLSTKSFELQSPEYKLETFLHHLYHSARVLLLQLTWKLLQQREVWTVNKLKKFKYDKDQECKPTQLFMSLEKDQQIRSILTKQRPERLRATNSFSDRAQHSLNAKQIKIYICKVIIPIIVIVKSLLVSCIQFIFLI</sequence>
<protein>
    <submittedName>
        <fullName evidence="2">Uncharacterized protein</fullName>
    </submittedName>
</protein>
<keyword evidence="1" id="KW-1133">Transmembrane helix</keyword>
<name>A0AAV0E0B7_9ASTE</name>
<keyword evidence="1" id="KW-0812">Transmembrane</keyword>
<comment type="caution">
    <text evidence="2">The sequence shown here is derived from an EMBL/GenBank/DDBJ whole genome shotgun (WGS) entry which is preliminary data.</text>
</comment>
<accession>A0AAV0E0B7</accession>
<keyword evidence="1" id="KW-0472">Membrane</keyword>
<proteinExistence type="predicted"/>
<evidence type="ECO:0000313" key="3">
    <source>
        <dbReference type="Proteomes" id="UP001152523"/>
    </source>
</evidence>
<dbReference type="AlphaFoldDB" id="A0AAV0E0B7"/>
<organism evidence="2 3">
    <name type="scientific">Cuscuta epithymum</name>
    <dbReference type="NCBI Taxonomy" id="186058"/>
    <lineage>
        <taxon>Eukaryota</taxon>
        <taxon>Viridiplantae</taxon>
        <taxon>Streptophyta</taxon>
        <taxon>Embryophyta</taxon>
        <taxon>Tracheophyta</taxon>
        <taxon>Spermatophyta</taxon>
        <taxon>Magnoliopsida</taxon>
        <taxon>eudicotyledons</taxon>
        <taxon>Gunneridae</taxon>
        <taxon>Pentapetalae</taxon>
        <taxon>asterids</taxon>
        <taxon>lamiids</taxon>
        <taxon>Solanales</taxon>
        <taxon>Convolvulaceae</taxon>
        <taxon>Cuscuteae</taxon>
        <taxon>Cuscuta</taxon>
        <taxon>Cuscuta subgen. Cuscuta</taxon>
    </lineage>
</organism>
<reference evidence="2" key="1">
    <citation type="submission" date="2022-07" db="EMBL/GenBank/DDBJ databases">
        <authorList>
            <person name="Macas J."/>
            <person name="Novak P."/>
            <person name="Neumann P."/>
        </authorList>
    </citation>
    <scope>NUCLEOTIDE SEQUENCE</scope>
</reference>
<evidence type="ECO:0000313" key="2">
    <source>
        <dbReference type="EMBL" id="CAH9110154.1"/>
    </source>
</evidence>
<dbReference type="Proteomes" id="UP001152523">
    <property type="component" value="Unassembled WGS sequence"/>
</dbReference>
<dbReference type="EMBL" id="CAMAPF010000166">
    <property type="protein sequence ID" value="CAH9110154.1"/>
    <property type="molecule type" value="Genomic_DNA"/>
</dbReference>
<keyword evidence="3" id="KW-1185">Reference proteome</keyword>
<feature type="transmembrane region" description="Helical" evidence="1">
    <location>
        <begin position="127"/>
        <end position="151"/>
    </location>
</feature>
<evidence type="ECO:0000256" key="1">
    <source>
        <dbReference type="SAM" id="Phobius"/>
    </source>
</evidence>